<gene>
    <name evidence="1" type="ORF">METZ01_LOCUS449868</name>
</gene>
<dbReference type="SUPFAM" id="SSF89733">
    <property type="entry name" value="L-sulfolactate dehydrogenase-like"/>
    <property type="match status" value="1"/>
</dbReference>
<sequence length="61" mass="6736">MSTISLSLDEIYDLAKKTLLFNGCDEENANILSDTIMRAERDGSLSHGLFRLPSYVAALKS</sequence>
<proteinExistence type="predicted"/>
<dbReference type="Gene3D" id="1.10.1530.10">
    <property type="match status" value="1"/>
</dbReference>
<accession>A0A382ZNG4</accession>
<dbReference type="EMBL" id="UINC01185353">
    <property type="protein sequence ID" value="SVD97014.1"/>
    <property type="molecule type" value="Genomic_DNA"/>
</dbReference>
<name>A0A382ZNG4_9ZZZZ</name>
<evidence type="ECO:0000313" key="1">
    <source>
        <dbReference type="EMBL" id="SVD97014.1"/>
    </source>
</evidence>
<dbReference type="InterPro" id="IPR043144">
    <property type="entry name" value="Mal/L-sulf/L-lact_DH-like_ah"/>
</dbReference>
<dbReference type="InterPro" id="IPR036111">
    <property type="entry name" value="Mal/L-sulfo/L-lacto_DH-like_sf"/>
</dbReference>
<protein>
    <recommendedName>
        <fullName evidence="2">Ldh family oxidoreductase</fullName>
    </recommendedName>
</protein>
<dbReference type="AlphaFoldDB" id="A0A382ZNG4"/>
<evidence type="ECO:0008006" key="2">
    <source>
        <dbReference type="Google" id="ProtNLM"/>
    </source>
</evidence>
<reference evidence="1" key="1">
    <citation type="submission" date="2018-05" db="EMBL/GenBank/DDBJ databases">
        <authorList>
            <person name="Lanie J.A."/>
            <person name="Ng W.-L."/>
            <person name="Kazmierczak K.M."/>
            <person name="Andrzejewski T.M."/>
            <person name="Davidsen T.M."/>
            <person name="Wayne K.J."/>
            <person name="Tettelin H."/>
            <person name="Glass J.I."/>
            <person name="Rusch D."/>
            <person name="Podicherti R."/>
            <person name="Tsui H.-C.T."/>
            <person name="Winkler M.E."/>
        </authorList>
    </citation>
    <scope>NUCLEOTIDE SEQUENCE</scope>
</reference>
<dbReference type="Pfam" id="PF02615">
    <property type="entry name" value="Ldh_2"/>
    <property type="match status" value="1"/>
</dbReference>
<dbReference type="GO" id="GO:0016491">
    <property type="term" value="F:oxidoreductase activity"/>
    <property type="evidence" value="ECO:0007669"/>
    <property type="project" value="InterPro"/>
</dbReference>
<dbReference type="InterPro" id="IPR003767">
    <property type="entry name" value="Malate/L-lactate_DH-like"/>
</dbReference>
<feature type="non-terminal residue" evidence="1">
    <location>
        <position position="61"/>
    </location>
</feature>
<organism evidence="1">
    <name type="scientific">marine metagenome</name>
    <dbReference type="NCBI Taxonomy" id="408172"/>
    <lineage>
        <taxon>unclassified sequences</taxon>
        <taxon>metagenomes</taxon>
        <taxon>ecological metagenomes</taxon>
    </lineage>
</organism>